<accession>A0A4Y7R5U4</accession>
<dbReference type="AlphaFoldDB" id="A0A4Y7R5U4"/>
<dbReference type="Proteomes" id="UP000298324">
    <property type="component" value="Unassembled WGS sequence"/>
</dbReference>
<keyword evidence="4 6" id="KW-1133">Transmembrane helix</keyword>
<protein>
    <recommendedName>
        <fullName evidence="9">ATP synthase I chain</fullName>
    </recommendedName>
</protein>
<feature type="transmembrane region" description="Helical" evidence="6">
    <location>
        <begin position="97"/>
        <end position="124"/>
    </location>
</feature>
<evidence type="ECO:0000256" key="1">
    <source>
        <dbReference type="ARBA" id="ARBA00004651"/>
    </source>
</evidence>
<feature type="transmembrane region" description="Helical" evidence="6">
    <location>
        <begin position="36"/>
        <end position="54"/>
    </location>
</feature>
<feature type="transmembrane region" description="Helical" evidence="6">
    <location>
        <begin position="75"/>
        <end position="91"/>
    </location>
</feature>
<keyword evidence="2" id="KW-1003">Cell membrane</keyword>
<evidence type="ECO:0000313" key="8">
    <source>
        <dbReference type="Proteomes" id="UP000298324"/>
    </source>
</evidence>
<keyword evidence="5 6" id="KW-0472">Membrane</keyword>
<keyword evidence="8" id="KW-1185">Reference proteome</keyword>
<organism evidence="7 8">
    <name type="scientific">Pelotomaculum schinkii</name>
    <dbReference type="NCBI Taxonomy" id="78350"/>
    <lineage>
        <taxon>Bacteria</taxon>
        <taxon>Bacillati</taxon>
        <taxon>Bacillota</taxon>
        <taxon>Clostridia</taxon>
        <taxon>Eubacteriales</taxon>
        <taxon>Desulfotomaculaceae</taxon>
        <taxon>Pelotomaculum</taxon>
    </lineage>
</organism>
<dbReference type="Pfam" id="PF03899">
    <property type="entry name" value="ATP-synt_I"/>
    <property type="match status" value="1"/>
</dbReference>
<evidence type="ECO:0008006" key="9">
    <source>
        <dbReference type="Google" id="ProtNLM"/>
    </source>
</evidence>
<dbReference type="InterPro" id="IPR005598">
    <property type="entry name" value="ATP_synth_I"/>
</dbReference>
<name>A0A4Y7R5U4_9FIRM</name>
<gene>
    <name evidence="7" type="ORF">Psch_03952</name>
</gene>
<dbReference type="GO" id="GO:0005886">
    <property type="term" value="C:plasma membrane"/>
    <property type="evidence" value="ECO:0007669"/>
    <property type="project" value="UniProtKB-SubCell"/>
</dbReference>
<evidence type="ECO:0000256" key="2">
    <source>
        <dbReference type="ARBA" id="ARBA00022475"/>
    </source>
</evidence>
<evidence type="ECO:0000256" key="3">
    <source>
        <dbReference type="ARBA" id="ARBA00022692"/>
    </source>
</evidence>
<reference evidence="7 8" key="1">
    <citation type="journal article" date="2018" name="Environ. Microbiol.">
        <title>Novel energy conservation strategies and behaviour of Pelotomaculum schinkii driving syntrophic propionate catabolism.</title>
        <authorList>
            <person name="Hidalgo-Ahumada C.A.P."/>
            <person name="Nobu M.K."/>
            <person name="Narihiro T."/>
            <person name="Tamaki H."/>
            <person name="Liu W.T."/>
            <person name="Kamagata Y."/>
            <person name="Stams A.J.M."/>
            <person name="Imachi H."/>
            <person name="Sousa D.Z."/>
        </authorList>
    </citation>
    <scope>NUCLEOTIDE SEQUENCE [LARGE SCALE GENOMIC DNA]</scope>
    <source>
        <strain evidence="7 8">HH</strain>
    </source>
</reference>
<keyword evidence="3 6" id="KW-0812">Transmembrane</keyword>
<dbReference type="RefSeq" id="WP_190259404.1">
    <property type="nucleotide sequence ID" value="NZ_QFGA01000004.1"/>
</dbReference>
<evidence type="ECO:0000313" key="7">
    <source>
        <dbReference type="EMBL" id="TEB04227.1"/>
    </source>
</evidence>
<sequence length="134" mass="14737">MRDWDFDGQLARTLRILACLLVFFCLALLIRPQDPVLLGLGIGIATGMWNAFFLGKRLLAIVSMAVPNAYAHMKAGYAMRISTSIAVLYFVSRTDSINLYAAAAGIFVAPCIFTFSTVLMLMGLPNRKSERPNS</sequence>
<evidence type="ECO:0000256" key="6">
    <source>
        <dbReference type="SAM" id="Phobius"/>
    </source>
</evidence>
<feature type="transmembrane region" description="Helical" evidence="6">
    <location>
        <begin position="12"/>
        <end position="30"/>
    </location>
</feature>
<evidence type="ECO:0000256" key="4">
    <source>
        <dbReference type="ARBA" id="ARBA00022989"/>
    </source>
</evidence>
<dbReference type="EMBL" id="QFGA01000004">
    <property type="protein sequence ID" value="TEB04227.1"/>
    <property type="molecule type" value="Genomic_DNA"/>
</dbReference>
<comment type="caution">
    <text evidence="7">The sequence shown here is derived from an EMBL/GenBank/DDBJ whole genome shotgun (WGS) entry which is preliminary data.</text>
</comment>
<proteinExistence type="predicted"/>
<comment type="subcellular location">
    <subcellularLocation>
        <location evidence="1">Cell membrane</location>
        <topology evidence="1">Multi-pass membrane protein</topology>
    </subcellularLocation>
</comment>
<evidence type="ECO:0000256" key="5">
    <source>
        <dbReference type="ARBA" id="ARBA00023136"/>
    </source>
</evidence>